<gene>
    <name evidence="2" type="ORF">L2422_06780</name>
</gene>
<sequence>MSYTFKDVAKWFLAKGNKNISPKKLQKLVYYAYAWTLTLLNDSSDDLENKLFEDGKFEAWIHGPAIRKLYEMYADYGFEDIPEKPEKPKFSKDVEDVLDQVWEVYGDYSADQLESITHQEEPWQKARKGFSPLQNCDNIISDKDIFNYYIQRVG</sequence>
<proteinExistence type="predicted"/>
<dbReference type="InterPro" id="IPR025272">
    <property type="entry name" value="SocA_Panacea"/>
</dbReference>
<protein>
    <submittedName>
        <fullName evidence="2">DUF4065 domain-containing protein</fullName>
    </submittedName>
</protein>
<dbReference type="RefSeq" id="WP_144852305.1">
    <property type="nucleotide sequence ID" value="NZ_JAAVSE010000003.1"/>
</dbReference>
<reference evidence="2" key="1">
    <citation type="submission" date="2022-01" db="EMBL/GenBank/DDBJ databases">
        <title>VMRC isolate genome collection.</title>
        <authorList>
            <person name="France M."/>
            <person name="Rutt L."/>
            <person name="Humphrys M."/>
            <person name="Ravel J."/>
        </authorList>
    </citation>
    <scope>NUCLEOTIDE SEQUENCE</scope>
    <source>
        <strain evidence="2">C0127B5</strain>
    </source>
</reference>
<dbReference type="EMBL" id="JAKHLF010000011">
    <property type="protein sequence ID" value="MCZ3845198.1"/>
    <property type="molecule type" value="Genomic_DNA"/>
</dbReference>
<feature type="domain" description="Antitoxin SocA-like Panacea" evidence="1">
    <location>
        <begin position="25"/>
        <end position="124"/>
    </location>
</feature>
<comment type="caution">
    <text evidence="2">The sequence shown here is derived from an EMBL/GenBank/DDBJ whole genome shotgun (WGS) entry which is preliminary data.</text>
</comment>
<dbReference type="Proteomes" id="UP001213015">
    <property type="component" value="Unassembled WGS sequence"/>
</dbReference>
<accession>A0AAP3M4V7</accession>
<dbReference type="Pfam" id="PF13274">
    <property type="entry name" value="SocA_Panacea"/>
    <property type="match status" value="1"/>
</dbReference>
<name>A0AAP3M4V7_9LACO</name>
<organism evidence="2 3">
    <name type="scientific">Lactobacillus mulieris</name>
    <dbReference type="NCBI Taxonomy" id="2508708"/>
    <lineage>
        <taxon>Bacteria</taxon>
        <taxon>Bacillati</taxon>
        <taxon>Bacillota</taxon>
        <taxon>Bacilli</taxon>
        <taxon>Lactobacillales</taxon>
        <taxon>Lactobacillaceae</taxon>
        <taxon>Lactobacillus</taxon>
    </lineage>
</organism>
<evidence type="ECO:0000313" key="3">
    <source>
        <dbReference type="Proteomes" id="UP001213015"/>
    </source>
</evidence>
<evidence type="ECO:0000259" key="1">
    <source>
        <dbReference type="Pfam" id="PF13274"/>
    </source>
</evidence>
<dbReference type="AlphaFoldDB" id="A0AAP3M4V7"/>
<evidence type="ECO:0000313" key="2">
    <source>
        <dbReference type="EMBL" id="MCZ3845198.1"/>
    </source>
</evidence>